<proteinExistence type="predicted"/>
<dbReference type="InterPro" id="IPR008727">
    <property type="entry name" value="PAAR_motif"/>
</dbReference>
<dbReference type="Gene3D" id="2.60.200.60">
    <property type="match status" value="2"/>
</dbReference>
<dbReference type="AlphaFoldDB" id="A0AAU7Q489"/>
<sequence>MNKPVVRLGDYCVETTPHFCIIGSNNVFVNGKPVCRKGDNFTEGRVLTEGSKTVFANGIGVGRVGDSVSCGFKVVSGSSNVYSR</sequence>
<dbReference type="CDD" id="cd14671">
    <property type="entry name" value="PAAR_like"/>
    <property type="match status" value="1"/>
</dbReference>
<dbReference type="RefSeq" id="WP_047759341.1">
    <property type="nucleotide sequence ID" value="NZ_CP157942.1"/>
</dbReference>
<reference evidence="1" key="1">
    <citation type="submission" date="2024-06" db="EMBL/GenBank/DDBJ databases">
        <authorList>
            <person name="Dussert Y."/>
            <person name="Peccoud J."/>
            <person name="Pigeault R."/>
        </authorList>
    </citation>
    <scope>NUCLEOTIDE SEQUENCE</scope>
    <source>
        <strain evidence="1">WArc</strain>
    </source>
</reference>
<dbReference type="EMBL" id="CP157942">
    <property type="protein sequence ID" value="XBS67814.1"/>
    <property type="molecule type" value="Genomic_DNA"/>
</dbReference>
<accession>A0AAU7Q489</accession>
<evidence type="ECO:0000313" key="1">
    <source>
        <dbReference type="EMBL" id="XBS67814.1"/>
    </source>
</evidence>
<gene>
    <name evidence="1" type="ORF">ABLO99_02500</name>
</gene>
<protein>
    <submittedName>
        <fullName evidence="1">PAAR domain-containing protein</fullName>
    </submittedName>
</protein>
<organism evidence="1">
    <name type="scientific">Wolbachia endosymbiont of Armadillidium arcangelii</name>
    <dbReference type="NCBI Taxonomy" id="3158571"/>
    <lineage>
        <taxon>Bacteria</taxon>
        <taxon>Pseudomonadati</taxon>
        <taxon>Pseudomonadota</taxon>
        <taxon>Alphaproteobacteria</taxon>
        <taxon>Rickettsiales</taxon>
        <taxon>Anaplasmataceae</taxon>
        <taxon>Wolbachieae</taxon>
        <taxon>Wolbachia</taxon>
    </lineage>
</organism>
<name>A0AAU7Q489_9RICK</name>
<dbReference type="Pfam" id="PF05488">
    <property type="entry name" value="PAAR_motif"/>
    <property type="match status" value="1"/>
</dbReference>